<keyword evidence="4" id="KW-0472">Membrane</keyword>
<feature type="compositionally biased region" description="Pro residues" evidence="6">
    <location>
        <begin position="668"/>
        <end position="680"/>
    </location>
</feature>
<feature type="compositionally biased region" description="Polar residues" evidence="6">
    <location>
        <begin position="344"/>
        <end position="358"/>
    </location>
</feature>
<protein>
    <recommendedName>
        <fullName evidence="10">Protein FAM189A1</fullName>
    </recommendedName>
</protein>
<reference evidence="8" key="1">
    <citation type="submission" date="2020-10" db="EMBL/GenBank/DDBJ databases">
        <title>Chromosome-scale genome assembly of the Allis shad, Alosa alosa.</title>
        <authorList>
            <person name="Margot Z."/>
            <person name="Christophe K."/>
            <person name="Cabau C."/>
            <person name="Louis A."/>
            <person name="Berthelot C."/>
            <person name="Parey E."/>
            <person name="Roest Crollius H."/>
            <person name="Montfort J."/>
            <person name="Robinson-Rechavi M."/>
            <person name="Bucao C."/>
            <person name="Bouchez O."/>
            <person name="Gislard M."/>
            <person name="Lluch J."/>
            <person name="Milhes M."/>
            <person name="Lampietro C."/>
            <person name="Lopez Roques C."/>
            <person name="Donnadieu C."/>
            <person name="Braasch I."/>
            <person name="Desvignes T."/>
            <person name="Postlethwait J."/>
            <person name="Bobe J."/>
            <person name="Guiguen Y."/>
        </authorList>
    </citation>
    <scope>NUCLEOTIDE SEQUENCE</scope>
    <source>
        <strain evidence="8">M-15738</strain>
        <tissue evidence="8">Blood</tissue>
    </source>
</reference>
<feature type="compositionally biased region" description="Low complexity" evidence="6">
    <location>
        <begin position="311"/>
        <end position="328"/>
    </location>
</feature>
<dbReference type="AlphaFoldDB" id="A0AAV6FRK8"/>
<dbReference type="Proteomes" id="UP000823561">
    <property type="component" value="Chromosome 21"/>
</dbReference>
<feature type="region of interest" description="Disordered" evidence="6">
    <location>
        <begin position="284"/>
        <end position="368"/>
    </location>
</feature>
<evidence type="ECO:0000256" key="5">
    <source>
        <dbReference type="ARBA" id="ARBA00034309"/>
    </source>
</evidence>
<evidence type="ECO:0000256" key="1">
    <source>
        <dbReference type="ARBA" id="ARBA00004370"/>
    </source>
</evidence>
<dbReference type="PANTHER" id="PTHR17615:SF6">
    <property type="entry name" value="PROTEIN ENTREP2"/>
    <property type="match status" value="1"/>
</dbReference>
<accession>A0AAV6FRK8</accession>
<feature type="chain" id="PRO_5043596554" description="Protein FAM189A1" evidence="7">
    <location>
        <begin position="19"/>
        <end position="706"/>
    </location>
</feature>
<keyword evidence="3" id="KW-1133">Transmembrane helix</keyword>
<feature type="compositionally biased region" description="Polar residues" evidence="6">
    <location>
        <begin position="515"/>
        <end position="524"/>
    </location>
</feature>
<feature type="compositionally biased region" description="Polar residues" evidence="6">
    <location>
        <begin position="293"/>
        <end position="306"/>
    </location>
</feature>
<dbReference type="PANTHER" id="PTHR17615">
    <property type="entry name" value="PROTEIN FAM189A"/>
    <property type="match status" value="1"/>
</dbReference>
<evidence type="ECO:0000256" key="2">
    <source>
        <dbReference type="ARBA" id="ARBA00022692"/>
    </source>
</evidence>
<gene>
    <name evidence="8" type="ORF">AALO_G00268860</name>
</gene>
<feature type="region of interest" description="Disordered" evidence="6">
    <location>
        <begin position="657"/>
        <end position="695"/>
    </location>
</feature>
<evidence type="ECO:0000313" key="9">
    <source>
        <dbReference type="Proteomes" id="UP000823561"/>
    </source>
</evidence>
<evidence type="ECO:0000256" key="6">
    <source>
        <dbReference type="SAM" id="MobiDB-lite"/>
    </source>
</evidence>
<feature type="compositionally biased region" description="Polar residues" evidence="6">
    <location>
        <begin position="474"/>
        <end position="508"/>
    </location>
</feature>
<evidence type="ECO:0000313" key="8">
    <source>
        <dbReference type="EMBL" id="KAG5263810.1"/>
    </source>
</evidence>
<proteinExistence type="inferred from homology"/>
<evidence type="ECO:0000256" key="3">
    <source>
        <dbReference type="ARBA" id="ARBA00022989"/>
    </source>
</evidence>
<feature type="region of interest" description="Disordered" evidence="6">
    <location>
        <begin position="385"/>
        <end position="568"/>
    </location>
</feature>
<dbReference type="GO" id="GO:0016020">
    <property type="term" value="C:membrane"/>
    <property type="evidence" value="ECO:0007669"/>
    <property type="project" value="UniProtKB-SubCell"/>
</dbReference>
<comment type="subcellular location">
    <subcellularLocation>
        <location evidence="1">Membrane</location>
    </subcellularLocation>
</comment>
<dbReference type="InterPro" id="IPR030431">
    <property type="entry name" value="ENTREP1-3"/>
</dbReference>
<feature type="compositionally biased region" description="Basic residues" evidence="6">
    <location>
        <begin position="462"/>
        <end position="471"/>
    </location>
</feature>
<comment type="caution">
    <text evidence="8">The sequence shown here is derived from an EMBL/GenBank/DDBJ whole genome shotgun (WGS) entry which is preliminary data.</text>
</comment>
<keyword evidence="2" id="KW-0812">Transmembrane</keyword>
<evidence type="ECO:0008006" key="10">
    <source>
        <dbReference type="Google" id="ProtNLM"/>
    </source>
</evidence>
<dbReference type="EMBL" id="JADWDJ010000021">
    <property type="protein sequence ID" value="KAG5263810.1"/>
    <property type="molecule type" value="Genomic_DNA"/>
</dbReference>
<keyword evidence="7" id="KW-0732">Signal</keyword>
<feature type="signal peptide" evidence="7">
    <location>
        <begin position="1"/>
        <end position="18"/>
    </location>
</feature>
<name>A0AAV6FRK8_9TELE</name>
<evidence type="ECO:0000256" key="7">
    <source>
        <dbReference type="SAM" id="SignalP"/>
    </source>
</evidence>
<evidence type="ECO:0000256" key="4">
    <source>
        <dbReference type="ARBA" id="ARBA00023136"/>
    </source>
</evidence>
<keyword evidence="9" id="KW-1185">Reference proteome</keyword>
<feature type="compositionally biased region" description="Low complexity" evidence="6">
    <location>
        <begin position="385"/>
        <end position="407"/>
    </location>
</feature>
<comment type="similarity">
    <text evidence="5">Belongs to the ENTREP family.</text>
</comment>
<organism evidence="8 9">
    <name type="scientific">Alosa alosa</name>
    <name type="common">allis shad</name>
    <dbReference type="NCBI Taxonomy" id="278164"/>
    <lineage>
        <taxon>Eukaryota</taxon>
        <taxon>Metazoa</taxon>
        <taxon>Chordata</taxon>
        <taxon>Craniata</taxon>
        <taxon>Vertebrata</taxon>
        <taxon>Euteleostomi</taxon>
        <taxon>Actinopterygii</taxon>
        <taxon>Neopterygii</taxon>
        <taxon>Teleostei</taxon>
        <taxon>Clupei</taxon>
        <taxon>Clupeiformes</taxon>
        <taxon>Clupeoidei</taxon>
        <taxon>Clupeidae</taxon>
        <taxon>Alosa</taxon>
    </lineage>
</organism>
<feature type="compositionally biased region" description="Low complexity" evidence="6">
    <location>
        <begin position="430"/>
        <end position="439"/>
    </location>
</feature>
<feature type="compositionally biased region" description="Basic and acidic residues" evidence="6">
    <location>
        <begin position="538"/>
        <end position="549"/>
    </location>
</feature>
<sequence length="706" mass="75501">MLLSAVCVMLNLAGSILSCQNAQLVNSLEDCQLIKFDSDGVCVCCELQHQSSSCNNLGETLKLNPLRDCNTIRLRLKELLFSVCALNVISTIVCALATAMCCMQMVSTDVLQMFMPHRARALSADCMTPHGTILHQTLDFDEFIPDPPSPLLPPGVHLHARHRGAETLCVFSYRRSLHLEFPHTPFSTIYGVPINSPGSLYPSELPPPYESVVGQTPASQVTTSLEQQATESSLCDRNTTAGLSTQASVDSASLMVSELADLPDPNCSSEDLCSLEVQGSDMSPYGTLRNAAPTATPTDGSCTSLEHSSRRSTPQRLRQPPTPTSRSSENVAAAGDEDERECCSRNSQISESSQPRNSRSGRKMTLSVAASPSAAPSCCCSAAVGPPTTTTSSTTTSHGAPGASTPTQPSPPSSSHARSRGARLCFSVWSPSSSSSSSSTHIWVPARPRPKPSLIVHGAPDRRRRYRKLARIVRSTSDPVSCTSESRGDSCTCTSPGNQPPEGSSPQISPEPDSSEQPEATASMQGPPKPISRSGGRKAREGGKAELRLKPRTLPSATPQERPHSLADFKTYKDTKVLVAKFLEQSSCSLPPEIQQVVNSIRYVIKSDERHMDEAIFSANIIDQVMTQSQRVAGSPRKRLHEDLHLQSCGALSSPCTPVRLRHSSPSAPTPSDPSQPPGSAPASAPGPTAPNRPHSLISVCRETIL</sequence>